<name>A0ABU6DKI5_9BACL</name>
<keyword evidence="2" id="KW-1185">Reference proteome</keyword>
<sequence>VPDAATASAHAAAQLHAVTVQAQHAATRVAANAAANRMGAVATEAVHLGAVHHVVADAAANASQKSVSMLDLYRITRTM</sequence>
<dbReference type="RefSeq" id="WP_325074600.1">
    <property type="nucleotide sequence ID" value="NZ_JAROBY010000050.1"/>
</dbReference>
<evidence type="ECO:0000313" key="1">
    <source>
        <dbReference type="EMBL" id="MEB4797376.1"/>
    </source>
</evidence>
<evidence type="ECO:0000313" key="2">
    <source>
        <dbReference type="Proteomes" id="UP001355653"/>
    </source>
</evidence>
<proteinExistence type="predicted"/>
<protein>
    <submittedName>
        <fullName evidence="1">Uncharacterized protein</fullName>
    </submittedName>
</protein>
<gene>
    <name evidence="1" type="ORF">P5G65_26065</name>
</gene>
<dbReference type="EMBL" id="JAROBY010000050">
    <property type="protein sequence ID" value="MEB4797376.1"/>
    <property type="molecule type" value="Genomic_DNA"/>
</dbReference>
<dbReference type="Proteomes" id="UP001355653">
    <property type="component" value="Unassembled WGS sequence"/>
</dbReference>
<comment type="caution">
    <text evidence="1">The sequence shown here is derived from an EMBL/GenBank/DDBJ whole genome shotgun (WGS) entry which is preliminary data.</text>
</comment>
<organism evidence="1 2">
    <name type="scientific">Paenibacillus chondroitinus</name>
    <dbReference type="NCBI Taxonomy" id="59842"/>
    <lineage>
        <taxon>Bacteria</taxon>
        <taxon>Bacillati</taxon>
        <taxon>Bacillota</taxon>
        <taxon>Bacilli</taxon>
        <taxon>Bacillales</taxon>
        <taxon>Paenibacillaceae</taxon>
        <taxon>Paenibacillus</taxon>
    </lineage>
</organism>
<reference evidence="1 2" key="1">
    <citation type="submission" date="2023-03" db="EMBL/GenBank/DDBJ databases">
        <title>Bacillus Genome Sequencing.</title>
        <authorList>
            <person name="Dunlap C."/>
        </authorList>
    </citation>
    <scope>NUCLEOTIDE SEQUENCE [LARGE SCALE GENOMIC DNA]</scope>
    <source>
        <strain evidence="1 2">NRS-1351</strain>
    </source>
</reference>
<feature type="non-terminal residue" evidence="1">
    <location>
        <position position="1"/>
    </location>
</feature>
<accession>A0ABU6DKI5</accession>